<evidence type="ECO:0000313" key="8">
    <source>
        <dbReference type="Proteomes" id="UP000094043"/>
    </source>
</evidence>
<dbReference type="PANTHER" id="PTHR11266">
    <property type="entry name" value="PEROXISOMAL MEMBRANE PROTEIN 2, PXMP2 MPV17"/>
    <property type="match status" value="1"/>
</dbReference>
<dbReference type="EMBL" id="CP143789">
    <property type="protein sequence ID" value="WVN89642.1"/>
    <property type="molecule type" value="Genomic_DNA"/>
</dbReference>
<evidence type="ECO:0000313" key="7">
    <source>
        <dbReference type="EMBL" id="WVN89642.1"/>
    </source>
</evidence>
<name>A0AAJ8M3E7_9TREE</name>
<dbReference type="InterPro" id="IPR007248">
    <property type="entry name" value="Mpv17_PMP22"/>
</dbReference>
<protein>
    <submittedName>
        <fullName evidence="7">Protein SYM1</fullName>
    </submittedName>
</protein>
<reference evidence="7" key="2">
    <citation type="journal article" date="2022" name="Elife">
        <title>Obligate sexual reproduction of a homothallic fungus closely related to the Cryptococcus pathogenic species complex.</title>
        <authorList>
            <person name="Passer A.R."/>
            <person name="Clancey S.A."/>
            <person name="Shea T."/>
            <person name="David-Palma M."/>
            <person name="Averette A.F."/>
            <person name="Boekhout T."/>
            <person name="Porcel B.M."/>
            <person name="Nowrousian M."/>
            <person name="Cuomo C.A."/>
            <person name="Sun S."/>
            <person name="Heitman J."/>
            <person name="Coelho M.A."/>
        </authorList>
    </citation>
    <scope>NUCLEOTIDE SEQUENCE</scope>
    <source>
        <strain evidence="7">CBS 7841</strain>
    </source>
</reference>
<gene>
    <name evidence="7" type="ORF">L203_104872</name>
</gene>
<organism evidence="7 8">
    <name type="scientific">Cryptococcus depauperatus CBS 7841</name>
    <dbReference type="NCBI Taxonomy" id="1295531"/>
    <lineage>
        <taxon>Eukaryota</taxon>
        <taxon>Fungi</taxon>
        <taxon>Dikarya</taxon>
        <taxon>Basidiomycota</taxon>
        <taxon>Agaricomycotina</taxon>
        <taxon>Tremellomycetes</taxon>
        <taxon>Tremellales</taxon>
        <taxon>Cryptococcaceae</taxon>
        <taxon>Cryptococcus</taxon>
    </lineage>
</organism>
<dbReference type="GO" id="GO:0005739">
    <property type="term" value="C:mitochondrion"/>
    <property type="evidence" value="ECO:0007669"/>
    <property type="project" value="TreeGrafter"/>
</dbReference>
<evidence type="ECO:0000256" key="3">
    <source>
        <dbReference type="ARBA" id="ARBA00022692"/>
    </source>
</evidence>
<evidence type="ECO:0000256" key="5">
    <source>
        <dbReference type="ARBA" id="ARBA00023136"/>
    </source>
</evidence>
<dbReference type="GO" id="GO:0016020">
    <property type="term" value="C:membrane"/>
    <property type="evidence" value="ECO:0007669"/>
    <property type="project" value="UniProtKB-SubCell"/>
</dbReference>
<dbReference type="GeneID" id="91089081"/>
<dbReference type="RefSeq" id="XP_066070342.1">
    <property type="nucleotide sequence ID" value="XM_066214245.1"/>
</dbReference>
<dbReference type="Proteomes" id="UP000094043">
    <property type="component" value="Chromosome 6"/>
</dbReference>
<sequence length="190" mass="21403">MAGLMGRYSAFLSRKPMLGNMISSAVLFATGDAVAQQFIEKKGKDHDFARTARIVAWGSLIFAPAVTVWFRTLERLPIKSRWPATFARVGLDQFAFAPCVLSGFFTAMTFMEGKNFEAAKTKWRESFVPTLQANWMLFIPFQILNMLIPLQYRLLAINAVNIPWNAFLSLQNAKGKEVESAVKSLDKKEL</sequence>
<accession>A0AAJ8M3E7</accession>
<evidence type="ECO:0000256" key="1">
    <source>
        <dbReference type="ARBA" id="ARBA00004141"/>
    </source>
</evidence>
<evidence type="ECO:0000256" key="4">
    <source>
        <dbReference type="ARBA" id="ARBA00022989"/>
    </source>
</evidence>
<keyword evidence="5 6" id="KW-0472">Membrane</keyword>
<reference evidence="7" key="1">
    <citation type="submission" date="2016-06" db="EMBL/GenBank/DDBJ databases">
        <authorList>
            <person name="Cuomo C."/>
            <person name="Litvintseva A."/>
            <person name="Heitman J."/>
            <person name="Chen Y."/>
            <person name="Sun S."/>
            <person name="Springer D."/>
            <person name="Dromer F."/>
            <person name="Young S."/>
            <person name="Zeng Q."/>
            <person name="Chapman S."/>
            <person name="Gujja S."/>
            <person name="Saif S."/>
            <person name="Birren B."/>
        </authorList>
    </citation>
    <scope>NUCLEOTIDE SEQUENCE</scope>
    <source>
        <strain evidence="7">CBS 7841</strain>
    </source>
</reference>
<dbReference type="AlphaFoldDB" id="A0AAJ8M3E7"/>
<feature type="transmembrane region" description="Helical" evidence="6">
    <location>
        <begin position="131"/>
        <end position="148"/>
    </location>
</feature>
<evidence type="ECO:0000256" key="2">
    <source>
        <dbReference type="ARBA" id="ARBA00006824"/>
    </source>
</evidence>
<keyword evidence="4 6" id="KW-1133">Transmembrane helix</keyword>
<dbReference type="KEGG" id="cdep:91089081"/>
<dbReference type="PANTHER" id="PTHR11266:SF17">
    <property type="entry name" value="PROTEIN MPV17"/>
    <property type="match status" value="1"/>
</dbReference>
<comment type="similarity">
    <text evidence="2 6">Belongs to the peroxisomal membrane protein PXMP2/4 family.</text>
</comment>
<feature type="transmembrane region" description="Helical" evidence="6">
    <location>
        <begin position="94"/>
        <end position="111"/>
    </location>
</feature>
<dbReference type="Pfam" id="PF04117">
    <property type="entry name" value="Mpv17_PMP22"/>
    <property type="match status" value="1"/>
</dbReference>
<reference evidence="7" key="3">
    <citation type="submission" date="2024-01" db="EMBL/GenBank/DDBJ databases">
        <authorList>
            <person name="Coelho M.A."/>
            <person name="David-Palma M."/>
            <person name="Shea T."/>
            <person name="Sun S."/>
            <person name="Cuomo C.A."/>
            <person name="Heitman J."/>
        </authorList>
    </citation>
    <scope>NUCLEOTIDE SEQUENCE</scope>
    <source>
        <strain evidence="7">CBS 7841</strain>
    </source>
</reference>
<proteinExistence type="inferred from homology"/>
<keyword evidence="8" id="KW-1185">Reference proteome</keyword>
<feature type="transmembrane region" description="Helical" evidence="6">
    <location>
        <begin position="54"/>
        <end position="73"/>
    </location>
</feature>
<keyword evidence="3 6" id="KW-0812">Transmembrane</keyword>
<comment type="subcellular location">
    <subcellularLocation>
        <location evidence="1">Membrane</location>
        <topology evidence="1">Multi-pass membrane protein</topology>
    </subcellularLocation>
</comment>
<evidence type="ECO:0000256" key="6">
    <source>
        <dbReference type="RuleBase" id="RU363053"/>
    </source>
</evidence>